<dbReference type="SUPFAM" id="SSF51569">
    <property type="entry name" value="Aldolase"/>
    <property type="match status" value="1"/>
</dbReference>
<feature type="compositionally biased region" description="Low complexity" evidence="6">
    <location>
        <begin position="42"/>
        <end position="55"/>
    </location>
</feature>
<keyword evidence="8" id="KW-1185">Reference proteome</keyword>
<sequence>MTRGRERSRSPLRRKSSRILELQEQTSDLVGARFVVPPARAAETAAAGVGGDATPSVGGSCRATGGSISFEEQPRVAADDGSGGGGGGDGGGGGGGRVRFPGVSFVEPSGGDAGRGGDDDGADGGRRGRGRGRGHVRGGAALRGKSLARGFSPASEAATEASEYEELPLEEELMRTAEELARPGAGILAADETVAVLGKRLAAVGLDNTVEMRRAYREMLYSAPDIERYASGVIMYAETVHQATASGVNFVEMLAARGILVGVKLDRGLHPFGDGEMITEGMDGLDGRAAAAHAAGIRFAKWRALFVISFAKGTPSTLAVEENANAMARFAACCQQRRLVPLIEPEIYIAGTHGLGDAAAVAEEVLSVVFRALARHGVLLEGLLLKVQMVLPGMDSPDFRTTTSEQIARATLRTLRRVVPPAVPGIVFLSGGQSEVEATANLHAINVAAEAASHEAGTPAAPWPLSFAFGRVLQASALALWADDPTDAGGAAAAMVAALLRANSDAARGRYAGPHPSKCARAIVEAHAESRAVAVDHELTPRSTSCSRTPSRSCSRPQSQTRALARQLLHSTGAHVA</sequence>
<feature type="compositionally biased region" description="Basic residues" evidence="6">
    <location>
        <begin position="127"/>
        <end position="136"/>
    </location>
</feature>
<keyword evidence="4" id="KW-0324">Glycolysis</keyword>
<dbReference type="GO" id="GO:0006096">
    <property type="term" value="P:glycolytic process"/>
    <property type="evidence" value="ECO:0007669"/>
    <property type="project" value="UniProtKB-UniPathway"/>
</dbReference>
<accession>A0A1X6NK07</accession>
<dbReference type="Proteomes" id="UP000218209">
    <property type="component" value="Unassembled WGS sequence"/>
</dbReference>
<dbReference type="InterPro" id="IPR000741">
    <property type="entry name" value="FBA_I"/>
</dbReference>
<evidence type="ECO:0000256" key="6">
    <source>
        <dbReference type="SAM" id="MobiDB-lite"/>
    </source>
</evidence>
<evidence type="ECO:0000256" key="5">
    <source>
        <dbReference type="ARBA" id="ARBA00023239"/>
    </source>
</evidence>
<organism evidence="7 8">
    <name type="scientific">Porphyra umbilicalis</name>
    <name type="common">Purple laver</name>
    <name type="synonym">Red alga</name>
    <dbReference type="NCBI Taxonomy" id="2786"/>
    <lineage>
        <taxon>Eukaryota</taxon>
        <taxon>Rhodophyta</taxon>
        <taxon>Bangiophyceae</taxon>
        <taxon>Bangiales</taxon>
        <taxon>Bangiaceae</taxon>
        <taxon>Porphyra</taxon>
    </lineage>
</organism>
<dbReference type="NCBIfam" id="NF033379">
    <property type="entry name" value="FrucBisAld_I"/>
    <property type="match status" value="1"/>
</dbReference>
<comment type="similarity">
    <text evidence="2">Belongs to the class I fructose-bisphosphate aldolase family.</text>
</comment>
<reference evidence="7 8" key="1">
    <citation type="submission" date="2017-03" db="EMBL/GenBank/DDBJ databases">
        <title>WGS assembly of Porphyra umbilicalis.</title>
        <authorList>
            <person name="Brawley S.H."/>
            <person name="Blouin N.A."/>
            <person name="Ficko-Blean E."/>
            <person name="Wheeler G.L."/>
            <person name="Lohr M."/>
            <person name="Goodson H.V."/>
            <person name="Jenkins J.W."/>
            <person name="Blaby-Haas C.E."/>
            <person name="Helliwell K.E."/>
            <person name="Chan C."/>
            <person name="Marriage T."/>
            <person name="Bhattacharya D."/>
            <person name="Klein A.S."/>
            <person name="Badis Y."/>
            <person name="Brodie J."/>
            <person name="Cao Y."/>
            <person name="Collen J."/>
            <person name="Dittami S.M."/>
            <person name="Gachon C.M."/>
            <person name="Green B.R."/>
            <person name="Karpowicz S."/>
            <person name="Kim J.W."/>
            <person name="Kudahl U."/>
            <person name="Lin S."/>
            <person name="Michel G."/>
            <person name="Mittag M."/>
            <person name="Olson B.J."/>
            <person name="Pangilinan J."/>
            <person name="Peng Y."/>
            <person name="Qiu H."/>
            <person name="Shu S."/>
            <person name="Singer J.T."/>
            <person name="Smith A.G."/>
            <person name="Sprecher B.N."/>
            <person name="Wagner V."/>
            <person name="Wang W."/>
            <person name="Wang Z.-Y."/>
            <person name="Yan J."/>
            <person name="Yarish C."/>
            <person name="Zoeuner-Riek S."/>
            <person name="Zhuang Y."/>
            <person name="Zou Y."/>
            <person name="Lindquist E.A."/>
            <person name="Grimwood J."/>
            <person name="Barry K."/>
            <person name="Rokhsar D.S."/>
            <person name="Schmutz J."/>
            <person name="Stiller J.W."/>
            <person name="Grossman A.R."/>
            <person name="Prochnik S.E."/>
        </authorList>
    </citation>
    <scope>NUCLEOTIDE SEQUENCE [LARGE SCALE GENOMIC DNA]</scope>
    <source>
        <strain evidence="7">4086291</strain>
    </source>
</reference>
<dbReference type="PANTHER" id="PTHR11627">
    <property type="entry name" value="FRUCTOSE-BISPHOSPHATE ALDOLASE"/>
    <property type="match status" value="1"/>
</dbReference>
<comment type="pathway">
    <text evidence="1">Carbohydrate degradation; glycolysis; D-glyceraldehyde 3-phosphate and glycerone phosphate from D-glucose: step 4/4.</text>
</comment>
<dbReference type="AlphaFoldDB" id="A0A1X6NK07"/>
<feature type="region of interest" description="Disordered" evidence="6">
    <location>
        <begin position="42"/>
        <end position="165"/>
    </location>
</feature>
<feature type="compositionally biased region" description="Low complexity" evidence="6">
    <location>
        <begin position="152"/>
        <end position="161"/>
    </location>
</feature>
<evidence type="ECO:0000313" key="8">
    <source>
        <dbReference type="Proteomes" id="UP000218209"/>
    </source>
</evidence>
<proteinExistence type="inferred from homology"/>
<dbReference type="UniPathway" id="UPA00109">
    <property type="reaction ID" value="UER00183"/>
</dbReference>
<gene>
    <name evidence="7" type="ORF">BU14_2042s0001</name>
</gene>
<evidence type="ECO:0000256" key="1">
    <source>
        <dbReference type="ARBA" id="ARBA00004714"/>
    </source>
</evidence>
<evidence type="ECO:0000256" key="2">
    <source>
        <dbReference type="ARBA" id="ARBA00010387"/>
    </source>
</evidence>
<feature type="compositionally biased region" description="Gly residues" evidence="6">
    <location>
        <begin position="81"/>
        <end position="97"/>
    </location>
</feature>
<name>A0A1X6NK07_PORUM</name>
<dbReference type="OrthoDB" id="36455at2759"/>
<feature type="region of interest" description="Disordered" evidence="6">
    <location>
        <begin position="1"/>
        <end position="20"/>
    </location>
</feature>
<dbReference type="EC" id="4.1.2.13" evidence="3"/>
<evidence type="ECO:0000256" key="4">
    <source>
        <dbReference type="ARBA" id="ARBA00023152"/>
    </source>
</evidence>
<dbReference type="EMBL" id="KV919918">
    <property type="protein sequence ID" value="OSX68959.1"/>
    <property type="molecule type" value="Genomic_DNA"/>
</dbReference>
<keyword evidence="5" id="KW-0456">Lyase</keyword>
<dbReference type="GO" id="GO:0004332">
    <property type="term" value="F:fructose-bisphosphate aldolase activity"/>
    <property type="evidence" value="ECO:0007669"/>
    <property type="project" value="UniProtKB-EC"/>
</dbReference>
<feature type="region of interest" description="Disordered" evidence="6">
    <location>
        <begin position="539"/>
        <end position="559"/>
    </location>
</feature>
<dbReference type="Gene3D" id="3.20.20.70">
    <property type="entry name" value="Aldolase class I"/>
    <property type="match status" value="1"/>
</dbReference>
<feature type="compositionally biased region" description="Low complexity" evidence="6">
    <location>
        <begin position="541"/>
        <end position="559"/>
    </location>
</feature>
<protein>
    <recommendedName>
        <fullName evidence="3">fructose-bisphosphate aldolase</fullName>
        <ecNumber evidence="3">4.1.2.13</ecNumber>
    </recommendedName>
</protein>
<evidence type="ECO:0000313" key="7">
    <source>
        <dbReference type="EMBL" id="OSX68959.1"/>
    </source>
</evidence>
<dbReference type="Pfam" id="PF00274">
    <property type="entry name" value="Glycolytic"/>
    <property type="match status" value="1"/>
</dbReference>
<feature type="compositionally biased region" description="Basic and acidic residues" evidence="6">
    <location>
        <begin position="115"/>
        <end position="126"/>
    </location>
</feature>
<dbReference type="InterPro" id="IPR013785">
    <property type="entry name" value="Aldolase_TIM"/>
</dbReference>
<evidence type="ECO:0000256" key="3">
    <source>
        <dbReference type="ARBA" id="ARBA00013068"/>
    </source>
</evidence>